<dbReference type="PANTHER" id="PTHR11266:SF80">
    <property type="entry name" value="PEROXISOMAL MEMBRANE PROTEIN 2"/>
    <property type="match status" value="1"/>
</dbReference>
<dbReference type="HOGENOM" id="CLU_049109_3_1_1"/>
<keyword evidence="5" id="KW-0472">Membrane</keyword>
<dbReference type="Pfam" id="PF04117">
    <property type="entry name" value="Mpv17_PMP22"/>
    <property type="match status" value="1"/>
</dbReference>
<comment type="caution">
    <text evidence="7">The sequence shown here is derived from an EMBL/GenBank/DDBJ whole genome shotgun (WGS) entry which is preliminary data.</text>
</comment>
<protein>
    <submittedName>
        <fullName evidence="7">Uncharacterized protein</fullName>
    </submittedName>
</protein>
<keyword evidence="4" id="KW-1133">Transmembrane helix</keyword>
<gene>
    <name evidence="7" type="ORF">ACRE_021800</name>
</gene>
<proteinExistence type="inferred from homology"/>
<name>A0A086TCI1_HAPC1</name>
<reference evidence="8" key="1">
    <citation type="journal article" date="2014" name="Genome Announc.">
        <title>Genome sequence and annotation of Acremonium chrysogenum, producer of the beta-lactam antibiotic cephalosporin C.</title>
        <authorList>
            <person name="Terfehr D."/>
            <person name="Dahlmann T.A."/>
            <person name="Specht T."/>
            <person name="Zadra I."/>
            <person name="Kuernsteiner H."/>
            <person name="Kueck U."/>
        </authorList>
    </citation>
    <scope>NUCLEOTIDE SEQUENCE [LARGE SCALE GENOMIC DNA]</scope>
    <source>
        <strain evidence="8">ATCC 11550 / CBS 779.69 / DSM 880 / IAM 14645 / JCM 23072 / IMI 49137</strain>
    </source>
</reference>
<sequence length="220" mass="24369">MPLPLIVEATLQAALMNVVSNVLAQYIQSSKQGVELEIDWIPVFQFILFAMLTAPLNYLWQDFLESTFPAYPPPPHPKKSDDPPPPPKLSLRNTAIKLALDQTLGATANTLLFSTINRSLQAAMADAPRETNIFKAMAYWNNPGAIDFASVDFAEVWRVSTDEFWPILRAGWSVWPAVATVNYTLVPTIQGRNLLGGLAELGGLSWGTYVWNPDVPDLNE</sequence>
<evidence type="ECO:0000256" key="6">
    <source>
        <dbReference type="RuleBase" id="RU363053"/>
    </source>
</evidence>
<dbReference type="EMBL" id="JPKY01000013">
    <property type="protein sequence ID" value="KFH47063.1"/>
    <property type="molecule type" value="Genomic_DNA"/>
</dbReference>
<evidence type="ECO:0000256" key="4">
    <source>
        <dbReference type="ARBA" id="ARBA00022989"/>
    </source>
</evidence>
<evidence type="ECO:0000256" key="5">
    <source>
        <dbReference type="ARBA" id="ARBA00023136"/>
    </source>
</evidence>
<keyword evidence="8" id="KW-1185">Reference proteome</keyword>
<dbReference type="InterPro" id="IPR007248">
    <property type="entry name" value="Mpv17_PMP22"/>
</dbReference>
<dbReference type="Proteomes" id="UP000029964">
    <property type="component" value="Unassembled WGS sequence"/>
</dbReference>
<comment type="subcellular location">
    <subcellularLocation>
        <location evidence="1">Membrane</location>
        <topology evidence="1">Multi-pass membrane protein</topology>
    </subcellularLocation>
</comment>
<dbReference type="AlphaFoldDB" id="A0A086TCI1"/>
<dbReference type="STRING" id="857340.A0A086TCI1"/>
<dbReference type="OrthoDB" id="10267969at2759"/>
<evidence type="ECO:0000256" key="2">
    <source>
        <dbReference type="ARBA" id="ARBA00006824"/>
    </source>
</evidence>
<evidence type="ECO:0000313" key="8">
    <source>
        <dbReference type="Proteomes" id="UP000029964"/>
    </source>
</evidence>
<evidence type="ECO:0000313" key="7">
    <source>
        <dbReference type="EMBL" id="KFH47063.1"/>
    </source>
</evidence>
<organism evidence="7 8">
    <name type="scientific">Hapsidospora chrysogenum (strain ATCC 11550 / CBS 779.69 / DSM 880 / IAM 14645 / JCM 23072 / IMI 49137)</name>
    <name type="common">Acremonium chrysogenum</name>
    <dbReference type="NCBI Taxonomy" id="857340"/>
    <lineage>
        <taxon>Eukaryota</taxon>
        <taxon>Fungi</taxon>
        <taxon>Dikarya</taxon>
        <taxon>Ascomycota</taxon>
        <taxon>Pezizomycotina</taxon>
        <taxon>Sordariomycetes</taxon>
        <taxon>Hypocreomycetidae</taxon>
        <taxon>Hypocreales</taxon>
        <taxon>Bionectriaceae</taxon>
        <taxon>Hapsidospora</taxon>
    </lineage>
</organism>
<dbReference type="PANTHER" id="PTHR11266">
    <property type="entry name" value="PEROXISOMAL MEMBRANE PROTEIN 2, PXMP2 MPV17"/>
    <property type="match status" value="1"/>
</dbReference>
<keyword evidence="3" id="KW-0812">Transmembrane</keyword>
<evidence type="ECO:0000256" key="1">
    <source>
        <dbReference type="ARBA" id="ARBA00004141"/>
    </source>
</evidence>
<comment type="similarity">
    <text evidence="2 6">Belongs to the peroxisomal membrane protein PXMP2/4 family.</text>
</comment>
<dbReference type="GO" id="GO:0005778">
    <property type="term" value="C:peroxisomal membrane"/>
    <property type="evidence" value="ECO:0007669"/>
    <property type="project" value="TreeGrafter"/>
</dbReference>
<accession>A0A086TCI1</accession>
<evidence type="ECO:0000256" key="3">
    <source>
        <dbReference type="ARBA" id="ARBA00022692"/>
    </source>
</evidence>